<protein>
    <submittedName>
        <fullName evidence="2">Uncharacterized protein</fullName>
    </submittedName>
</protein>
<dbReference type="SUPFAM" id="SSF75011">
    <property type="entry name" value="3-carboxy-cis,cis-mucoante lactonizing enzyme"/>
    <property type="match status" value="1"/>
</dbReference>
<name>A0ABX1VB89_9PLAN</name>
<keyword evidence="3" id="KW-1185">Reference proteome</keyword>
<sequence>MLHVLAFALLSPPLPVGAAFEEVAVFKAPEAHQAVAVDADHFYAIGNRVIAKYDKRTGERVARIEASEELPLIHMNGGVVAGAELIVSHSNFPFTPMVGSVERFATGALPHDAPLTHLKSHSLGPTDGSLTSALPLLRDPYGVGGGKPATVYTFAHYELPLIPGYETGTSRTRVEMRPQNTDEPTAYLLPEPVLRRLRPHSVSGASFDARSRLWLSGHDVPELYRVAFPKAGSVMVLEAVHPAPIAGQGIAWDPSDPGVLWGTRRKEGLVIKMRLKETP</sequence>
<reference evidence="2 3" key="1">
    <citation type="journal article" date="2020" name="Syst. Appl. Microbiol.">
        <title>Alienimonas chondri sp. nov., a novel planctomycete isolated from the biofilm of the red alga Chondrus crispus.</title>
        <authorList>
            <person name="Vitorino I."/>
            <person name="Albuquerque L."/>
            <person name="Wiegand S."/>
            <person name="Kallscheuer N."/>
            <person name="da Costa M.S."/>
            <person name="Lobo-da-Cunha A."/>
            <person name="Jogler C."/>
            <person name="Lage O.M."/>
        </authorList>
    </citation>
    <scope>NUCLEOTIDE SEQUENCE [LARGE SCALE GENOMIC DNA]</scope>
    <source>
        <strain evidence="2 3">LzC2</strain>
    </source>
</reference>
<feature type="signal peptide" evidence="1">
    <location>
        <begin position="1"/>
        <end position="18"/>
    </location>
</feature>
<organism evidence="2 3">
    <name type="scientific">Alienimonas chondri</name>
    <dbReference type="NCBI Taxonomy" id="2681879"/>
    <lineage>
        <taxon>Bacteria</taxon>
        <taxon>Pseudomonadati</taxon>
        <taxon>Planctomycetota</taxon>
        <taxon>Planctomycetia</taxon>
        <taxon>Planctomycetales</taxon>
        <taxon>Planctomycetaceae</taxon>
        <taxon>Alienimonas</taxon>
    </lineage>
</organism>
<feature type="chain" id="PRO_5045185615" evidence="1">
    <location>
        <begin position="19"/>
        <end position="279"/>
    </location>
</feature>
<keyword evidence="1" id="KW-0732">Signal</keyword>
<accession>A0ABX1VB89</accession>
<proteinExistence type="predicted"/>
<evidence type="ECO:0000313" key="2">
    <source>
        <dbReference type="EMBL" id="NNJ25375.1"/>
    </source>
</evidence>
<dbReference type="EMBL" id="WTPX01000034">
    <property type="protein sequence ID" value="NNJ25375.1"/>
    <property type="molecule type" value="Genomic_DNA"/>
</dbReference>
<dbReference type="RefSeq" id="WP_171185315.1">
    <property type="nucleotide sequence ID" value="NZ_WTPX01000034.1"/>
</dbReference>
<gene>
    <name evidence="2" type="ORF">LzC2_14450</name>
</gene>
<comment type="caution">
    <text evidence="2">The sequence shown here is derived from an EMBL/GenBank/DDBJ whole genome shotgun (WGS) entry which is preliminary data.</text>
</comment>
<evidence type="ECO:0000256" key="1">
    <source>
        <dbReference type="SAM" id="SignalP"/>
    </source>
</evidence>
<evidence type="ECO:0000313" key="3">
    <source>
        <dbReference type="Proteomes" id="UP000609651"/>
    </source>
</evidence>
<dbReference type="Proteomes" id="UP000609651">
    <property type="component" value="Unassembled WGS sequence"/>
</dbReference>